<dbReference type="InterPro" id="IPR001995">
    <property type="entry name" value="Peptidase_A2_cat"/>
</dbReference>
<dbReference type="GO" id="GO:0003676">
    <property type="term" value="F:nucleic acid binding"/>
    <property type="evidence" value="ECO:0007669"/>
    <property type="project" value="InterPro"/>
</dbReference>
<dbReference type="InterPro" id="IPR001969">
    <property type="entry name" value="Aspartic_peptidase_AS"/>
</dbReference>
<dbReference type="Gene3D" id="2.40.70.10">
    <property type="entry name" value="Acid Proteases"/>
    <property type="match status" value="1"/>
</dbReference>
<dbReference type="SUPFAM" id="SSF50630">
    <property type="entry name" value="Acid proteases"/>
    <property type="match status" value="1"/>
</dbReference>
<keyword evidence="2" id="KW-0863">Zinc-finger</keyword>
<feature type="compositionally biased region" description="Basic residues" evidence="3">
    <location>
        <begin position="136"/>
        <end position="148"/>
    </location>
</feature>
<evidence type="ECO:0000256" key="1">
    <source>
        <dbReference type="ARBA" id="ARBA00022801"/>
    </source>
</evidence>
<proteinExistence type="predicted"/>
<evidence type="ECO:0000256" key="2">
    <source>
        <dbReference type="PROSITE-ProRule" id="PRU00047"/>
    </source>
</evidence>
<organism evidence="6 7">
    <name type="scientific">Mytilus coruscus</name>
    <name type="common">Sea mussel</name>
    <dbReference type="NCBI Taxonomy" id="42192"/>
    <lineage>
        <taxon>Eukaryota</taxon>
        <taxon>Metazoa</taxon>
        <taxon>Spiralia</taxon>
        <taxon>Lophotrochozoa</taxon>
        <taxon>Mollusca</taxon>
        <taxon>Bivalvia</taxon>
        <taxon>Autobranchia</taxon>
        <taxon>Pteriomorphia</taxon>
        <taxon>Mytilida</taxon>
        <taxon>Mytiloidea</taxon>
        <taxon>Mytilidae</taxon>
        <taxon>Mytilinae</taxon>
        <taxon>Mytilus</taxon>
    </lineage>
</organism>
<evidence type="ECO:0000313" key="7">
    <source>
        <dbReference type="Proteomes" id="UP000507470"/>
    </source>
</evidence>
<feature type="compositionally biased region" description="Polar residues" evidence="3">
    <location>
        <begin position="622"/>
        <end position="633"/>
    </location>
</feature>
<gene>
    <name evidence="6" type="ORF">MCOR_38493</name>
</gene>
<feature type="domain" description="Peptidase A2" evidence="5">
    <location>
        <begin position="380"/>
        <end position="417"/>
    </location>
</feature>
<dbReference type="Gene3D" id="4.10.60.10">
    <property type="entry name" value="Zinc finger, CCHC-type"/>
    <property type="match status" value="1"/>
</dbReference>
<dbReference type="PANTHER" id="PTHR46888:SF1">
    <property type="entry name" value="RIBONUCLEASE H"/>
    <property type="match status" value="1"/>
</dbReference>
<sequence>MIGHPTSMFQPPRGGPPQQAPTILTPYNQQYIPGLTYPSLGQPNLSGYQPQPLHVPYQQLPIPDTQQQPPTSGAPQPHYNQPSARPKEYNSDYYMRQHVSTYRQTRNKRRSGPEYNRPREDQQRDFSPIRSVRSSPLHRTRNSPRRSRGSNDSQSESDTDGRLSKGSRGSRKKKDKLEKRPFLSSIPKTLRYSGKAHQKAVSAIQKPGKPANESSSEKQGNSPVVLGVGSTKSSMDNRLSRIEEHIEKMMSTVTSLVQDKSAKQGTSPSSRSPNQDNRSSNYSPRQDKTEGAMITNECYYCHKQGHYKRNCPDLWRINNRQQPKQLTPKNNTKDERRVEFEEDNFVQDEVDKTSTGGASVGTLGSAHLFRCVVKIQNKEVNALIDTGSEVTILKDSVFDALTQKPYIIRETTMHGAGRDMRMTSLRIDLESAGMASDYLIEPKGNTTLLVPRTVCAKGQKPTLCFLNITDNPVRIPKGDEVGYTQEVKVIQSMDEESLTSVAHIIISDDNSCLVAAITQSEGISFTGFTTEEIKIKQSEDPDLLLLLNLLKDKVEPTQNTLFSASPAVKSYWINKEKFFLDDSGILKSYPKDEGASVRMSYKGDKEMKKEEEDPKLGGRLDYNNNASLQTGTLQPRLGRGTTMEGIGGTYELVSGVGFVLVEEASASSTLQVHGEKATLPPHEQAVLPLVEDILAEEVGDSAPVADPEGMYDYRCPRSGRMERTFILSQRDPVRGCSVVTRGVKRHVLGEHLSYMFAPTQEPHLMRDPGFHRYRGHMAMVLAQWLTGQTSATFDDLVRFLRRHARVSVGYPQAGEEMSVFRTVCREMGWRTQAWFRIQPVFLATTVIDNLVPAGAESGSCASLPERSVVLDTPVVVEQPCAAAAMVTTEEAALVEEEEPEERFIVILQHQDDRRMVPAYSLRNLRVLAEDRFQGDGRATLFFQGMIIDPLLTLMDIVQMEPPRPTIEVRFLDSTNL</sequence>
<dbReference type="OrthoDB" id="6157735at2759"/>
<dbReference type="SUPFAM" id="SSF57756">
    <property type="entry name" value="Retrovirus zinc finger-like domains"/>
    <property type="match status" value="1"/>
</dbReference>
<dbReference type="GO" id="GO:0008270">
    <property type="term" value="F:zinc ion binding"/>
    <property type="evidence" value="ECO:0007669"/>
    <property type="project" value="UniProtKB-KW"/>
</dbReference>
<dbReference type="SMART" id="SM00343">
    <property type="entry name" value="ZnF_C2HC"/>
    <property type="match status" value="1"/>
</dbReference>
<evidence type="ECO:0000313" key="6">
    <source>
        <dbReference type="EMBL" id="CAC5404736.1"/>
    </source>
</evidence>
<dbReference type="PANTHER" id="PTHR46888">
    <property type="entry name" value="ZINC KNUCKLE DOMAINCONTAINING PROTEIN-RELATED"/>
    <property type="match status" value="1"/>
</dbReference>
<accession>A0A6J8D9S1</accession>
<feature type="compositionally biased region" description="Basic and acidic residues" evidence="3">
    <location>
        <begin position="601"/>
        <end position="618"/>
    </location>
</feature>
<feature type="compositionally biased region" description="Polar residues" evidence="3">
    <location>
        <begin position="212"/>
        <end position="222"/>
    </location>
</feature>
<dbReference type="GO" id="GO:0006508">
    <property type="term" value="P:proteolysis"/>
    <property type="evidence" value="ECO:0007669"/>
    <property type="project" value="InterPro"/>
</dbReference>
<evidence type="ECO:0000259" key="4">
    <source>
        <dbReference type="PROSITE" id="PS50158"/>
    </source>
</evidence>
<dbReference type="PROSITE" id="PS00141">
    <property type="entry name" value="ASP_PROTEASE"/>
    <property type="match status" value="1"/>
</dbReference>
<dbReference type="InterPro" id="IPR021109">
    <property type="entry name" value="Peptidase_aspartic_dom_sf"/>
</dbReference>
<feature type="compositionally biased region" description="Polar residues" evidence="3">
    <location>
        <begin position="64"/>
        <end position="83"/>
    </location>
</feature>
<keyword evidence="2" id="KW-0862">Zinc</keyword>
<keyword evidence="1" id="KW-0378">Hydrolase</keyword>
<protein>
    <recommendedName>
        <fullName evidence="8">CCHC-type domain-containing protein</fullName>
    </recommendedName>
</protein>
<feature type="region of interest" description="Disordered" evidence="3">
    <location>
        <begin position="257"/>
        <end position="289"/>
    </location>
</feature>
<name>A0A6J8D9S1_MYTCO</name>
<feature type="compositionally biased region" description="Polar residues" evidence="3">
    <location>
        <begin position="39"/>
        <end position="49"/>
    </location>
</feature>
<dbReference type="Proteomes" id="UP000507470">
    <property type="component" value="Unassembled WGS sequence"/>
</dbReference>
<evidence type="ECO:0000259" key="5">
    <source>
        <dbReference type="PROSITE" id="PS50175"/>
    </source>
</evidence>
<keyword evidence="2" id="KW-0479">Metal-binding</keyword>
<feature type="domain" description="CCHC-type" evidence="4">
    <location>
        <begin position="298"/>
        <end position="313"/>
    </location>
</feature>
<keyword evidence="7" id="KW-1185">Reference proteome</keyword>
<evidence type="ECO:0000256" key="3">
    <source>
        <dbReference type="SAM" id="MobiDB-lite"/>
    </source>
</evidence>
<dbReference type="AlphaFoldDB" id="A0A6J8D9S1"/>
<evidence type="ECO:0008006" key="8">
    <source>
        <dbReference type="Google" id="ProtNLM"/>
    </source>
</evidence>
<dbReference type="EMBL" id="CACVKT020007029">
    <property type="protein sequence ID" value="CAC5404736.1"/>
    <property type="molecule type" value="Genomic_DNA"/>
</dbReference>
<dbReference type="PROSITE" id="PS50175">
    <property type="entry name" value="ASP_PROT_RETROV"/>
    <property type="match status" value="1"/>
</dbReference>
<dbReference type="InterPro" id="IPR036875">
    <property type="entry name" value="Znf_CCHC_sf"/>
</dbReference>
<dbReference type="InterPro" id="IPR001878">
    <property type="entry name" value="Znf_CCHC"/>
</dbReference>
<feature type="compositionally biased region" description="Polar residues" evidence="3">
    <location>
        <begin position="257"/>
        <end position="284"/>
    </location>
</feature>
<feature type="region of interest" description="Disordered" evidence="3">
    <location>
        <begin position="601"/>
        <end position="639"/>
    </location>
</feature>
<dbReference type="GO" id="GO:0004190">
    <property type="term" value="F:aspartic-type endopeptidase activity"/>
    <property type="evidence" value="ECO:0007669"/>
    <property type="project" value="InterPro"/>
</dbReference>
<feature type="region of interest" description="Disordered" evidence="3">
    <location>
        <begin position="1"/>
        <end position="236"/>
    </location>
</feature>
<dbReference type="PROSITE" id="PS50158">
    <property type="entry name" value="ZF_CCHC"/>
    <property type="match status" value="1"/>
</dbReference>
<reference evidence="6 7" key="1">
    <citation type="submission" date="2020-06" db="EMBL/GenBank/DDBJ databases">
        <authorList>
            <person name="Li R."/>
            <person name="Bekaert M."/>
        </authorList>
    </citation>
    <scope>NUCLEOTIDE SEQUENCE [LARGE SCALE GENOMIC DNA]</scope>
    <source>
        <strain evidence="7">wild</strain>
    </source>
</reference>